<feature type="chain" id="PRO_5037358565" description="Surface antigen domain-containing protein" evidence="2">
    <location>
        <begin position="32"/>
        <end position="166"/>
    </location>
</feature>
<dbReference type="AlphaFoldDB" id="A0A932I235"/>
<feature type="compositionally biased region" description="Low complexity" evidence="1">
    <location>
        <begin position="128"/>
        <end position="141"/>
    </location>
</feature>
<proteinExistence type="predicted"/>
<dbReference type="EMBL" id="JACPUR010000019">
    <property type="protein sequence ID" value="MBI3127819.1"/>
    <property type="molecule type" value="Genomic_DNA"/>
</dbReference>
<evidence type="ECO:0000259" key="3">
    <source>
        <dbReference type="Pfam" id="PF16998"/>
    </source>
</evidence>
<feature type="region of interest" description="Disordered" evidence="1">
    <location>
        <begin position="58"/>
        <end position="83"/>
    </location>
</feature>
<protein>
    <recommendedName>
        <fullName evidence="3">Surface antigen domain-containing protein</fullName>
    </recommendedName>
</protein>
<dbReference type="Proteomes" id="UP000782312">
    <property type="component" value="Unassembled WGS sequence"/>
</dbReference>
<dbReference type="PROSITE" id="PS51257">
    <property type="entry name" value="PROKAR_LIPOPROTEIN"/>
    <property type="match status" value="1"/>
</dbReference>
<evidence type="ECO:0000313" key="5">
    <source>
        <dbReference type="Proteomes" id="UP000782312"/>
    </source>
</evidence>
<dbReference type="InterPro" id="IPR032635">
    <property type="entry name" value="Anti_2"/>
</dbReference>
<evidence type="ECO:0000313" key="4">
    <source>
        <dbReference type="EMBL" id="MBI3127819.1"/>
    </source>
</evidence>
<gene>
    <name evidence="4" type="ORF">HYZ11_09465</name>
</gene>
<keyword evidence="2" id="KW-0732">Signal</keyword>
<feature type="compositionally biased region" description="Polar residues" evidence="1">
    <location>
        <begin position="59"/>
        <end position="83"/>
    </location>
</feature>
<evidence type="ECO:0000256" key="1">
    <source>
        <dbReference type="SAM" id="MobiDB-lite"/>
    </source>
</evidence>
<feature type="signal peptide" evidence="2">
    <location>
        <begin position="1"/>
        <end position="31"/>
    </location>
</feature>
<evidence type="ECO:0000256" key="2">
    <source>
        <dbReference type="SAM" id="SignalP"/>
    </source>
</evidence>
<dbReference type="Pfam" id="PF16998">
    <property type="entry name" value="17kDa_Anti_2"/>
    <property type="match status" value="1"/>
</dbReference>
<reference evidence="4" key="1">
    <citation type="submission" date="2020-07" db="EMBL/GenBank/DDBJ databases">
        <title>Huge and variable diversity of episymbiotic CPR bacteria and DPANN archaea in groundwater ecosystems.</title>
        <authorList>
            <person name="He C.Y."/>
            <person name="Keren R."/>
            <person name="Whittaker M."/>
            <person name="Farag I.F."/>
            <person name="Doudna J."/>
            <person name="Cate J.H.D."/>
            <person name="Banfield J.F."/>
        </authorList>
    </citation>
    <scope>NUCLEOTIDE SEQUENCE</scope>
    <source>
        <strain evidence="4">NC_groundwater_763_Ag_S-0.2um_68_21</strain>
    </source>
</reference>
<organism evidence="4 5">
    <name type="scientific">Tectimicrobiota bacterium</name>
    <dbReference type="NCBI Taxonomy" id="2528274"/>
    <lineage>
        <taxon>Bacteria</taxon>
        <taxon>Pseudomonadati</taxon>
        <taxon>Nitrospinota/Tectimicrobiota group</taxon>
        <taxon>Candidatus Tectimicrobiota</taxon>
    </lineage>
</organism>
<name>A0A932I235_UNCTE</name>
<sequence length="166" mass="18414">MEAPFTRNSWIKTWFLALAAGSLLSACASPAALDPISPDVLTERDRRLMERAAQRALERNNTGETTNWSNPASGHNGTVTPTRTYQTELGRPCRDYRMTVTTNGPTSAGHSTACRMPDGSWMDRRHAGPAGAFFEGPAYSRRPYDPDRDPYYGSPPGYPRRPPVWP</sequence>
<accession>A0A932I235</accession>
<feature type="compositionally biased region" description="Pro residues" evidence="1">
    <location>
        <begin position="156"/>
        <end position="166"/>
    </location>
</feature>
<comment type="caution">
    <text evidence="4">The sequence shown here is derived from an EMBL/GenBank/DDBJ whole genome shotgun (WGS) entry which is preliminary data.</text>
</comment>
<feature type="region of interest" description="Disordered" evidence="1">
    <location>
        <begin position="128"/>
        <end position="166"/>
    </location>
</feature>
<feature type="domain" description="Surface antigen" evidence="3">
    <location>
        <begin position="43"/>
        <end position="122"/>
    </location>
</feature>